<feature type="domain" description="PA14" evidence="2">
    <location>
        <begin position="44"/>
        <end position="216"/>
    </location>
</feature>
<sequence length="1308" mass="141327">MLRKLFTALRAHKKSKPYVVRKYNTRLRLEECESREVPAVGGGFAGGGIVGNYYANNQFAGTPSFQRTDVRLDFNWGNQSPGGSLSPNYAAVGANNSPYSVVWNGTLLPAFNETYNFYVNTDINDSFQIFIRAVNPSQLPSDYANWTPASSDAVSFKQTAVRGTETTWQGSYGPFVADGSKQYQIQIRFKESPGNAEFHLQWSSPSTPAEVIETANGIGVNVAQPHYYDQNYYFADAMKSSRWWWAPANNPYLNLDTSNGPSTYPVQTDSNGWPMTDAAIGIFDALSNADGVYDITFQGKAQVQISGYYYVGVDSVQLQIPTASGWTNLAYGNVKTAGQGYDPTTNTTHFRIVLSPKLDSIQTNLGLIFTSSQRTAASPTNTGITNLSVMRPQDNNPTTPYSSGTIFTSDYESSLSRYSVLRMMEGTNGNQSTSWDTRTQPTAFNQFGTVNLSYQPFGNGDPAERSEGRGMSWEYRIMLANETGKDLYISIPENVDDTYIRNLAKLIQYGSIAQTINGVTTYRPANPGEKPDFPPLNSNLHVYIEYSNEVWNNAPPYSQSQENLINAKSAVAAYQANPNSTSLQAQVGQGLNYDNVNDPYVWARRYQAYRTAIMSQIFRSVVGDSGMGTRVRAVYMAQYANENNTSQDALFFLQNLNLAMPTIFGSSAKPVSYYLWGMGAATYFQASNQFGLTKLVADSDFSSPNVPTNSTQWNPSAPGWSFIGRAGIQDQAGAQSAILLGNGKNTAVNSGTNPAGRLRLTFTIPANQSSNVYAVTFSAAKVPGSAANGLEVYLDANNLASISDNSSQRLTNNGFSNGLASSIQLSDSLTTYYSLTFTGAPGSTHTIDFVGTAANGQALIDNVQLQSVDALLTGASQSPTPYPDNNPDYGQSFADYQSRTNAESDWARLYGLKFVGYEGGWALGSDLGGKYGTYPLLDYVKFNITSADPQYNNVRLMQAKAIDTFAKAGGTLEIFGTYTQWRGSNNAIPGQSTQPLPSAYDIANNHLPPAASGNPDASTTIYGPNSTLNLSNANLTSAVYYGNSNNSTSQLNSQRSNPYNLSSNFTSQDWVNWNVFVPTSGFYRITSSTSDLNSGQASIFVDDQAMTFDGGIGQVAAAGSAATGVVALTKGLHTIRIQAVSGQFNFNSIQVSSVLSAFTGNQPRYLSDMTPITAYNSWGPYERDMSNGEAAANDGQMISIAGQTFAKGLGVHSGSSLTYAIPADVTRFQANIGVDDEVGNKGSVVFQVYLDGNSNPAYTSSVLRGSQGSVPININVTGAHTLRLVVTDAGDGPDYDHADWANARFTSN</sequence>
<evidence type="ECO:0000256" key="1">
    <source>
        <dbReference type="SAM" id="MobiDB-lite"/>
    </source>
</evidence>
<dbReference type="SMART" id="SM00776">
    <property type="entry name" value="NPCBM"/>
    <property type="match status" value="1"/>
</dbReference>
<dbReference type="EMBL" id="CP074694">
    <property type="protein sequence ID" value="QVL33510.1"/>
    <property type="molecule type" value="Genomic_DNA"/>
</dbReference>
<gene>
    <name evidence="3" type="ORF">KIH39_06260</name>
</gene>
<dbReference type="KEGG" id="tsph:KIH39_06260"/>
<evidence type="ECO:0000313" key="4">
    <source>
        <dbReference type="Proteomes" id="UP000676194"/>
    </source>
</evidence>
<protein>
    <submittedName>
        <fullName evidence="3">NPCBM/NEW2 domain-containing protein</fullName>
    </submittedName>
</protein>
<evidence type="ECO:0000259" key="2">
    <source>
        <dbReference type="PROSITE" id="PS51820"/>
    </source>
</evidence>
<organism evidence="3 4">
    <name type="scientific">Telmatocola sphagniphila</name>
    <dbReference type="NCBI Taxonomy" id="1123043"/>
    <lineage>
        <taxon>Bacteria</taxon>
        <taxon>Pseudomonadati</taxon>
        <taxon>Planctomycetota</taxon>
        <taxon>Planctomycetia</taxon>
        <taxon>Gemmatales</taxon>
        <taxon>Gemmataceae</taxon>
    </lineage>
</organism>
<dbReference type="Gene3D" id="2.60.120.1060">
    <property type="entry name" value="NPCBM/NEW2 domain"/>
    <property type="match status" value="1"/>
</dbReference>
<dbReference type="InterPro" id="IPR037524">
    <property type="entry name" value="PA14/GLEYA"/>
</dbReference>
<dbReference type="SUPFAM" id="SSF49785">
    <property type="entry name" value="Galactose-binding domain-like"/>
    <property type="match status" value="2"/>
</dbReference>
<dbReference type="Pfam" id="PF08305">
    <property type="entry name" value="NPCBM"/>
    <property type="match status" value="1"/>
</dbReference>
<dbReference type="PROSITE" id="PS51820">
    <property type="entry name" value="PA14"/>
    <property type="match status" value="1"/>
</dbReference>
<evidence type="ECO:0000313" key="3">
    <source>
        <dbReference type="EMBL" id="QVL33510.1"/>
    </source>
</evidence>
<dbReference type="Gene3D" id="2.60.120.260">
    <property type="entry name" value="Galactose-binding domain-like"/>
    <property type="match status" value="1"/>
</dbReference>
<keyword evidence="4" id="KW-1185">Reference proteome</keyword>
<name>A0A8E6B7F9_9BACT</name>
<reference evidence="3" key="1">
    <citation type="submission" date="2021-05" db="EMBL/GenBank/DDBJ databases">
        <title>Complete genome sequence of the cellulolytic planctomycete Telmatocola sphagniphila SP2T and characterization of the first cellulase from planctomycetes.</title>
        <authorList>
            <person name="Rakitin A.L."/>
            <person name="Beletsky A.V."/>
            <person name="Naumoff D.G."/>
            <person name="Kulichevskaya I.S."/>
            <person name="Mardanov A.V."/>
            <person name="Ravin N.V."/>
            <person name="Dedysh S.N."/>
        </authorList>
    </citation>
    <scope>NUCLEOTIDE SEQUENCE</scope>
    <source>
        <strain evidence="3">SP2T</strain>
    </source>
</reference>
<dbReference type="SUPFAM" id="SSF56988">
    <property type="entry name" value="Anthrax protective antigen"/>
    <property type="match status" value="1"/>
</dbReference>
<proteinExistence type="predicted"/>
<dbReference type="InterPro" id="IPR038637">
    <property type="entry name" value="NPCBM_sf"/>
</dbReference>
<dbReference type="RefSeq" id="WP_213498399.1">
    <property type="nucleotide sequence ID" value="NZ_CP074694.1"/>
</dbReference>
<dbReference type="Gene3D" id="3.90.182.10">
    <property type="entry name" value="Toxin - Anthrax Protective Antigen,domain 1"/>
    <property type="match status" value="1"/>
</dbReference>
<dbReference type="InterPro" id="IPR013222">
    <property type="entry name" value="Glyco_hyd_98_carb-bd"/>
</dbReference>
<accession>A0A8E6B7F9</accession>
<feature type="region of interest" description="Disordered" evidence="1">
    <location>
        <begin position="380"/>
        <end position="405"/>
    </location>
</feature>
<dbReference type="Proteomes" id="UP000676194">
    <property type="component" value="Chromosome"/>
</dbReference>
<dbReference type="InterPro" id="IPR008979">
    <property type="entry name" value="Galactose-bd-like_sf"/>
</dbReference>